<evidence type="ECO:0000313" key="2">
    <source>
        <dbReference type="Proteomes" id="UP000078541"/>
    </source>
</evidence>
<dbReference type="AlphaFoldDB" id="A0A195EWT5"/>
<proteinExistence type="predicted"/>
<dbReference type="EMBL" id="KQ981948">
    <property type="protein sequence ID" value="KYN32611.1"/>
    <property type="molecule type" value="Genomic_DNA"/>
</dbReference>
<protein>
    <recommendedName>
        <fullName evidence="3">DUF4371 domain-containing protein</fullName>
    </recommendedName>
</protein>
<keyword evidence="2" id="KW-1185">Reference proteome</keyword>
<evidence type="ECO:0000313" key="1">
    <source>
        <dbReference type="EMBL" id="KYN32611.1"/>
    </source>
</evidence>
<reference evidence="1 2" key="1">
    <citation type="submission" date="2016-03" db="EMBL/GenBank/DDBJ databases">
        <title>Trachymyrmex septentrionalis WGS genome.</title>
        <authorList>
            <person name="Nygaard S."/>
            <person name="Hu H."/>
            <person name="Boomsma J."/>
            <person name="Zhang G."/>
        </authorList>
    </citation>
    <scope>NUCLEOTIDE SEQUENCE [LARGE SCALE GENOMIC DNA]</scope>
    <source>
        <strain evidence="1">Tsep2-gDNA-1</strain>
        <tissue evidence="1">Whole body</tissue>
    </source>
</reference>
<evidence type="ECO:0008006" key="3">
    <source>
        <dbReference type="Google" id="ProtNLM"/>
    </source>
</evidence>
<name>A0A195EWT5_9HYME</name>
<dbReference type="InterPro" id="IPR018247">
    <property type="entry name" value="EF_Hand_1_Ca_BS"/>
</dbReference>
<gene>
    <name evidence="1" type="ORF">ALC56_13092</name>
</gene>
<accession>A0A195EWT5</accession>
<dbReference type="PROSITE" id="PS00018">
    <property type="entry name" value="EF_HAND_1"/>
    <property type="match status" value="1"/>
</dbReference>
<feature type="non-terminal residue" evidence="1">
    <location>
        <position position="1"/>
    </location>
</feature>
<dbReference type="Proteomes" id="UP000078541">
    <property type="component" value="Unassembled WGS sequence"/>
</dbReference>
<organism evidence="1 2">
    <name type="scientific">Trachymyrmex septentrionalis</name>
    <dbReference type="NCBI Taxonomy" id="34720"/>
    <lineage>
        <taxon>Eukaryota</taxon>
        <taxon>Metazoa</taxon>
        <taxon>Ecdysozoa</taxon>
        <taxon>Arthropoda</taxon>
        <taxon>Hexapoda</taxon>
        <taxon>Insecta</taxon>
        <taxon>Pterygota</taxon>
        <taxon>Neoptera</taxon>
        <taxon>Endopterygota</taxon>
        <taxon>Hymenoptera</taxon>
        <taxon>Apocrita</taxon>
        <taxon>Aculeata</taxon>
        <taxon>Formicoidea</taxon>
        <taxon>Formicidae</taxon>
        <taxon>Myrmicinae</taxon>
        <taxon>Trachymyrmex</taxon>
    </lineage>
</organism>
<sequence length="264" mass="30565">EIKRVEIKLSAFFTEHNIAFCTVDHLIPLLKNICIFKISKFSVLIDESTDISDTKLLCILIKYVSPVNKRVVTQLFALSLNATNCPADNLYKLFKKYFFVSGSAKRSTILHKFQEQHLKFEEAENRGLDFKLILLFRCGRRNINSGGLAIRRNVNSIENMKKVIMAIYYHMCSTNENPRHEDCPPGTDSWCKWQKSHRWKFLTSCPTASKSHADDNDNRRVGRQEYRSLLETKEARKARREQLLMETELYEEAEGLLHGSGIAD</sequence>